<evidence type="ECO:0000259" key="6">
    <source>
        <dbReference type="Pfam" id="PF07686"/>
    </source>
</evidence>
<evidence type="ECO:0000256" key="2">
    <source>
        <dbReference type="ARBA" id="ARBA00022692"/>
    </source>
</evidence>
<gene>
    <name evidence="7" type="ORF">AAFF_G00170820</name>
</gene>
<feature type="chain" id="PRO_5042037009" description="Immunoglobulin V-set domain-containing protein" evidence="5">
    <location>
        <begin position="21"/>
        <end position="269"/>
    </location>
</feature>
<feature type="signal peptide" evidence="5">
    <location>
        <begin position="1"/>
        <end position="20"/>
    </location>
</feature>
<evidence type="ECO:0000256" key="3">
    <source>
        <dbReference type="ARBA" id="ARBA00023136"/>
    </source>
</evidence>
<dbReference type="Gene3D" id="2.60.40.10">
    <property type="entry name" value="Immunoglobulins"/>
    <property type="match status" value="1"/>
</dbReference>
<evidence type="ECO:0000313" key="7">
    <source>
        <dbReference type="EMBL" id="KAJ8386377.1"/>
    </source>
</evidence>
<protein>
    <recommendedName>
        <fullName evidence="6">Immunoglobulin V-set domain-containing protein</fullName>
    </recommendedName>
</protein>
<organism evidence="7 8">
    <name type="scientific">Aldrovandia affinis</name>
    <dbReference type="NCBI Taxonomy" id="143900"/>
    <lineage>
        <taxon>Eukaryota</taxon>
        <taxon>Metazoa</taxon>
        <taxon>Chordata</taxon>
        <taxon>Craniata</taxon>
        <taxon>Vertebrata</taxon>
        <taxon>Euteleostomi</taxon>
        <taxon>Actinopterygii</taxon>
        <taxon>Neopterygii</taxon>
        <taxon>Teleostei</taxon>
        <taxon>Notacanthiformes</taxon>
        <taxon>Halosauridae</taxon>
        <taxon>Aldrovandia</taxon>
    </lineage>
</organism>
<keyword evidence="5" id="KW-0732">Signal</keyword>
<accession>A0AAD7RLZ1</accession>
<dbReference type="GO" id="GO:0004888">
    <property type="term" value="F:transmembrane signaling receptor activity"/>
    <property type="evidence" value="ECO:0007669"/>
    <property type="project" value="TreeGrafter"/>
</dbReference>
<dbReference type="AlphaFoldDB" id="A0AAD7RLZ1"/>
<proteinExistence type="predicted"/>
<keyword evidence="3 4" id="KW-0472">Membrane</keyword>
<keyword evidence="8" id="KW-1185">Reference proteome</keyword>
<dbReference type="InterPro" id="IPR013783">
    <property type="entry name" value="Ig-like_fold"/>
</dbReference>
<comment type="caution">
    <text evidence="7">The sequence shown here is derived from an EMBL/GenBank/DDBJ whole genome shotgun (WGS) entry which is preliminary data.</text>
</comment>
<dbReference type="PANTHER" id="PTHR11860:SF118">
    <property type="entry name" value="CMRF35-LIKE MOLECULE 3-RELATED"/>
    <property type="match status" value="1"/>
</dbReference>
<evidence type="ECO:0000256" key="5">
    <source>
        <dbReference type="SAM" id="SignalP"/>
    </source>
</evidence>
<comment type="subcellular location">
    <subcellularLocation>
        <location evidence="1">Membrane</location>
    </subcellularLocation>
</comment>
<dbReference type="SUPFAM" id="SSF48726">
    <property type="entry name" value="Immunoglobulin"/>
    <property type="match status" value="1"/>
</dbReference>
<evidence type="ECO:0000313" key="8">
    <source>
        <dbReference type="Proteomes" id="UP001221898"/>
    </source>
</evidence>
<keyword evidence="2 4" id="KW-0812">Transmembrane</keyword>
<dbReference type="InterPro" id="IPR013106">
    <property type="entry name" value="Ig_V-set"/>
</dbReference>
<name>A0AAD7RLZ1_9TELE</name>
<dbReference type="Pfam" id="PF07686">
    <property type="entry name" value="V-set"/>
    <property type="match status" value="1"/>
</dbReference>
<dbReference type="InterPro" id="IPR036179">
    <property type="entry name" value="Ig-like_dom_sf"/>
</dbReference>
<feature type="domain" description="Immunoglobulin V-set" evidence="6">
    <location>
        <begin position="27"/>
        <end position="122"/>
    </location>
</feature>
<keyword evidence="4" id="KW-1133">Transmembrane helix</keyword>
<reference evidence="7" key="1">
    <citation type="journal article" date="2023" name="Science">
        <title>Genome structures resolve the early diversification of teleost fishes.</title>
        <authorList>
            <person name="Parey E."/>
            <person name="Louis A."/>
            <person name="Montfort J."/>
            <person name="Bouchez O."/>
            <person name="Roques C."/>
            <person name="Iampietro C."/>
            <person name="Lluch J."/>
            <person name="Castinel A."/>
            <person name="Donnadieu C."/>
            <person name="Desvignes T."/>
            <person name="Floi Bucao C."/>
            <person name="Jouanno E."/>
            <person name="Wen M."/>
            <person name="Mejri S."/>
            <person name="Dirks R."/>
            <person name="Jansen H."/>
            <person name="Henkel C."/>
            <person name="Chen W.J."/>
            <person name="Zahm M."/>
            <person name="Cabau C."/>
            <person name="Klopp C."/>
            <person name="Thompson A.W."/>
            <person name="Robinson-Rechavi M."/>
            <person name="Braasch I."/>
            <person name="Lecointre G."/>
            <person name="Bobe J."/>
            <person name="Postlethwait J.H."/>
            <person name="Berthelot C."/>
            <person name="Roest Crollius H."/>
            <person name="Guiguen Y."/>
        </authorList>
    </citation>
    <scope>NUCLEOTIDE SEQUENCE</scope>
    <source>
        <strain evidence="7">NC1722</strain>
    </source>
</reference>
<evidence type="ECO:0000256" key="4">
    <source>
        <dbReference type="SAM" id="Phobius"/>
    </source>
</evidence>
<dbReference type="PANTHER" id="PTHR11860">
    <property type="entry name" value="POLYMERIC-IMMUNOGLOBULIN RECEPTOR"/>
    <property type="match status" value="1"/>
</dbReference>
<evidence type="ECO:0000256" key="1">
    <source>
        <dbReference type="ARBA" id="ARBA00004370"/>
    </source>
</evidence>
<dbReference type="EMBL" id="JAINUG010000229">
    <property type="protein sequence ID" value="KAJ8386377.1"/>
    <property type="molecule type" value="Genomic_DNA"/>
</dbReference>
<sequence length="269" mass="29611">MKCLAYIFSLLAIHHWTALANKNGGHGTRGESLVISCPYADDFQNARKYFCRKPCHDRDVLVKGKESNNYTSSGRYSLYDNRQAHTFTVTISWLALEDTGVYYCGIERWFIKDTLQEVHVTVSRDKAPVTDGNVTESPLSGSRVLTEQAVTTATHATPYLDGNTGNDGSHVVGGGLGVLVFLFLVALAVLLRRRSASRFLALKAAAITAPADMAQDEEGPEHVYDEMMLYSTVSFTQVDDSTGEYCTVQFSDLPPEADEHALYSLVTGH</sequence>
<dbReference type="InterPro" id="IPR050671">
    <property type="entry name" value="CD300_family_receptors"/>
</dbReference>
<dbReference type="Proteomes" id="UP001221898">
    <property type="component" value="Unassembled WGS sequence"/>
</dbReference>
<feature type="transmembrane region" description="Helical" evidence="4">
    <location>
        <begin position="171"/>
        <end position="191"/>
    </location>
</feature>
<dbReference type="GO" id="GO:0005886">
    <property type="term" value="C:plasma membrane"/>
    <property type="evidence" value="ECO:0007669"/>
    <property type="project" value="TreeGrafter"/>
</dbReference>